<keyword evidence="1" id="KW-0805">Transcription regulation</keyword>
<dbReference type="SMART" id="SM00354">
    <property type="entry name" value="HTH_LACI"/>
    <property type="match status" value="1"/>
</dbReference>
<proteinExistence type="predicted"/>
<dbReference type="PANTHER" id="PTHR30146:SF109">
    <property type="entry name" value="HTH-TYPE TRANSCRIPTIONAL REGULATOR GALS"/>
    <property type="match status" value="1"/>
</dbReference>
<evidence type="ECO:0000313" key="6">
    <source>
        <dbReference type="Proteomes" id="UP000032726"/>
    </source>
</evidence>
<dbReference type="Pfam" id="PF00532">
    <property type="entry name" value="Peripla_BP_1"/>
    <property type="match status" value="1"/>
</dbReference>
<dbReference type="PROSITE" id="PS50932">
    <property type="entry name" value="HTH_LACI_2"/>
    <property type="match status" value="1"/>
</dbReference>
<dbReference type="OrthoDB" id="9768806at2"/>
<accession>A0A0D5YQX4</accession>
<gene>
    <name evidence="5" type="ORF">VC82_1038</name>
</gene>
<dbReference type="EMBL" id="CP011071">
    <property type="protein sequence ID" value="AKA34685.1"/>
    <property type="molecule type" value="Genomic_DNA"/>
</dbReference>
<sequence>MLKKKITLKHIARELDVSISTVSKALKNSEEISRDTKEKIQAFAKLYNYKPNNIAISLKNKRTKNIGVVIPDIVHHFFTTVVKGIEKYANQKGYNVIVCLSDESFDKEVINMEMLANGSIDGFIMSLSAGTQENDDYNHLKEVTEQGIPVVLFDRVTDEIDCDKVVIDDQQGGYMATKKLIDEGRKQIALLTTHDYFSVSRDRNEGYRKALLDSGLEIKDDYILRLPYMDIEEQVISDFFDRIEVDGVLSVNEIFGINAMRVLQRKGYVIPDDISVIGFTDGLLSKHANPSMTSVAQHGDKMGEIAAKMLIEKVESDVEEETYKTEIIQPTIVARESTLNPNGAGSGN</sequence>
<keyword evidence="6" id="KW-1185">Reference proteome</keyword>
<evidence type="ECO:0000313" key="5">
    <source>
        <dbReference type="EMBL" id="AKA34685.1"/>
    </source>
</evidence>
<dbReference type="AlphaFoldDB" id="A0A0D5YQX4"/>
<keyword evidence="2" id="KW-0238">DNA-binding</keyword>
<dbReference type="SUPFAM" id="SSF53822">
    <property type="entry name" value="Periplasmic binding protein-like I"/>
    <property type="match status" value="1"/>
</dbReference>
<dbReference type="InterPro" id="IPR000843">
    <property type="entry name" value="HTH_LacI"/>
</dbReference>
<dbReference type="KEGG" id="mlt:VC82_1038"/>
<dbReference type="GO" id="GO:0003700">
    <property type="term" value="F:DNA-binding transcription factor activity"/>
    <property type="evidence" value="ECO:0007669"/>
    <property type="project" value="TreeGrafter"/>
</dbReference>
<dbReference type="CDD" id="cd06267">
    <property type="entry name" value="PBP1_LacI_sugar_binding-like"/>
    <property type="match status" value="1"/>
</dbReference>
<reference evidence="5 6" key="1">
    <citation type="submission" date="2015-03" db="EMBL/GenBank/DDBJ databases">
        <title>Complete genome sequence of Muricauda lutaonensis CC-HSB-11T, isolated from a coastal hot spring.</title>
        <authorList>
            <person name="Kim K.M."/>
        </authorList>
    </citation>
    <scope>NUCLEOTIDE SEQUENCE [LARGE SCALE GENOMIC DNA]</scope>
    <source>
        <strain evidence="5 6">CC-HSB-11</strain>
    </source>
</reference>
<dbReference type="PATRIC" id="fig|516051.4.peg.1076"/>
<dbReference type="HOGENOM" id="CLU_037628_6_0_10"/>
<dbReference type="SUPFAM" id="SSF47413">
    <property type="entry name" value="lambda repressor-like DNA-binding domains"/>
    <property type="match status" value="1"/>
</dbReference>
<dbReference type="InterPro" id="IPR028082">
    <property type="entry name" value="Peripla_BP_I"/>
</dbReference>
<evidence type="ECO:0000259" key="4">
    <source>
        <dbReference type="PROSITE" id="PS50932"/>
    </source>
</evidence>
<organism evidence="5 6">
    <name type="scientific">Flagellimonas lutaonensis</name>
    <dbReference type="NCBI Taxonomy" id="516051"/>
    <lineage>
        <taxon>Bacteria</taxon>
        <taxon>Pseudomonadati</taxon>
        <taxon>Bacteroidota</taxon>
        <taxon>Flavobacteriia</taxon>
        <taxon>Flavobacteriales</taxon>
        <taxon>Flavobacteriaceae</taxon>
        <taxon>Flagellimonas</taxon>
    </lineage>
</organism>
<evidence type="ECO:0000256" key="3">
    <source>
        <dbReference type="ARBA" id="ARBA00023163"/>
    </source>
</evidence>
<dbReference type="Gene3D" id="1.10.260.40">
    <property type="entry name" value="lambda repressor-like DNA-binding domains"/>
    <property type="match status" value="1"/>
</dbReference>
<dbReference type="STRING" id="516051.VC82_1038"/>
<dbReference type="InterPro" id="IPR001761">
    <property type="entry name" value="Peripla_BP/Lac1_sug-bd_dom"/>
</dbReference>
<evidence type="ECO:0000256" key="2">
    <source>
        <dbReference type="ARBA" id="ARBA00023125"/>
    </source>
</evidence>
<dbReference type="InterPro" id="IPR010982">
    <property type="entry name" value="Lambda_DNA-bd_dom_sf"/>
</dbReference>
<name>A0A0D5YQX4_9FLAO</name>
<dbReference type="Pfam" id="PF00356">
    <property type="entry name" value="LacI"/>
    <property type="match status" value="1"/>
</dbReference>
<dbReference type="CDD" id="cd01392">
    <property type="entry name" value="HTH_LacI"/>
    <property type="match status" value="1"/>
</dbReference>
<dbReference type="Proteomes" id="UP000032726">
    <property type="component" value="Chromosome"/>
</dbReference>
<feature type="domain" description="HTH lacI-type" evidence="4">
    <location>
        <begin position="6"/>
        <end position="60"/>
    </location>
</feature>
<keyword evidence="3" id="KW-0804">Transcription</keyword>
<dbReference type="GO" id="GO:0000976">
    <property type="term" value="F:transcription cis-regulatory region binding"/>
    <property type="evidence" value="ECO:0007669"/>
    <property type="project" value="TreeGrafter"/>
</dbReference>
<dbReference type="RefSeq" id="WP_045801414.1">
    <property type="nucleotide sequence ID" value="NZ_CP011071.1"/>
</dbReference>
<dbReference type="Gene3D" id="3.40.50.2300">
    <property type="match status" value="2"/>
</dbReference>
<evidence type="ECO:0000256" key="1">
    <source>
        <dbReference type="ARBA" id="ARBA00023015"/>
    </source>
</evidence>
<dbReference type="PANTHER" id="PTHR30146">
    <property type="entry name" value="LACI-RELATED TRANSCRIPTIONAL REPRESSOR"/>
    <property type="match status" value="1"/>
</dbReference>
<protein>
    <submittedName>
        <fullName evidence="5">LacI family transcriptional regulator</fullName>
    </submittedName>
</protein>